<dbReference type="PROSITE" id="PS50088">
    <property type="entry name" value="ANK_REPEAT"/>
    <property type="match status" value="3"/>
</dbReference>
<evidence type="ECO:0000256" key="1">
    <source>
        <dbReference type="ARBA" id="ARBA00022737"/>
    </source>
</evidence>
<feature type="repeat" description="ANK" evidence="3">
    <location>
        <begin position="149"/>
        <end position="181"/>
    </location>
</feature>
<comment type="caution">
    <text evidence="7">The sequence shown here is derived from an EMBL/GenBank/DDBJ whole genome shotgun (WGS) entry which is preliminary data.</text>
</comment>
<sequence>MSILWLPLELLMIIVHQLDSRDLNALLQTHLSLHHTLNDYLYYCNIDNSSALIGAAKKGSQKTLRRFLDAGANGRRAPYLRRPADGLREHPIPHGAINGHMDIVQLLLHKGANINFKDLHGRSPLALAALNGHFALCFPDYPKFTIPSEIQSMLWYAAKHGDQNRIKYLMKMGADVNFQFKFASSTPLYSAVTFAPFLVDVVKLLLEFGADPNICTAPSTRNCIRGIVPRFTLPIHRAIGKNESYILIKLLLDFGTHTDGETLFAALKHKKSAEFRILVEHGGNIYSRGLKKSLFKYALESPCEDIRNVTLEQRITPDTPDPYSRRYRIRRNKRT</sequence>
<evidence type="ECO:0000256" key="3">
    <source>
        <dbReference type="PROSITE-ProRule" id="PRU00023"/>
    </source>
</evidence>
<feature type="chain" id="PRO_5042207571" evidence="5">
    <location>
        <begin position="21"/>
        <end position="335"/>
    </location>
</feature>
<evidence type="ECO:0000256" key="2">
    <source>
        <dbReference type="ARBA" id="ARBA00023043"/>
    </source>
</evidence>
<feature type="domain" description="F-box" evidence="6">
    <location>
        <begin position="1"/>
        <end position="46"/>
    </location>
</feature>
<dbReference type="PANTHER" id="PTHR24171">
    <property type="entry name" value="ANKYRIN REPEAT DOMAIN-CONTAINING PROTEIN 39-RELATED"/>
    <property type="match status" value="1"/>
</dbReference>
<organism evidence="7 8">
    <name type="scientific">Penicillium hetheringtonii</name>
    <dbReference type="NCBI Taxonomy" id="911720"/>
    <lineage>
        <taxon>Eukaryota</taxon>
        <taxon>Fungi</taxon>
        <taxon>Dikarya</taxon>
        <taxon>Ascomycota</taxon>
        <taxon>Pezizomycotina</taxon>
        <taxon>Eurotiomycetes</taxon>
        <taxon>Eurotiomycetidae</taxon>
        <taxon>Eurotiales</taxon>
        <taxon>Aspergillaceae</taxon>
        <taxon>Penicillium</taxon>
    </lineage>
</organism>
<dbReference type="Gene3D" id="1.25.40.20">
    <property type="entry name" value="Ankyrin repeat-containing domain"/>
    <property type="match status" value="2"/>
</dbReference>
<dbReference type="SMART" id="SM00248">
    <property type="entry name" value="ANK"/>
    <property type="match status" value="4"/>
</dbReference>
<dbReference type="InterPro" id="IPR001810">
    <property type="entry name" value="F-box_dom"/>
</dbReference>
<name>A0AAD6DAQ4_9EURO</name>
<dbReference type="AlphaFoldDB" id="A0AAD6DAQ4"/>
<evidence type="ECO:0000256" key="4">
    <source>
        <dbReference type="SAM" id="MobiDB-lite"/>
    </source>
</evidence>
<dbReference type="Proteomes" id="UP001216150">
    <property type="component" value="Unassembled WGS sequence"/>
</dbReference>
<keyword evidence="8" id="KW-1185">Reference proteome</keyword>
<dbReference type="EMBL" id="JAQJAC010000010">
    <property type="protein sequence ID" value="KAJ5568845.1"/>
    <property type="molecule type" value="Genomic_DNA"/>
</dbReference>
<evidence type="ECO:0000259" key="6">
    <source>
        <dbReference type="PROSITE" id="PS50181"/>
    </source>
</evidence>
<reference evidence="7 8" key="1">
    <citation type="journal article" date="2023" name="IMA Fungus">
        <title>Comparative genomic study of the Penicillium genus elucidates a diverse pangenome and 15 lateral gene transfer events.</title>
        <authorList>
            <person name="Petersen C."/>
            <person name="Sorensen T."/>
            <person name="Nielsen M.R."/>
            <person name="Sondergaard T.E."/>
            <person name="Sorensen J.L."/>
            <person name="Fitzpatrick D.A."/>
            <person name="Frisvad J.C."/>
            <person name="Nielsen K.L."/>
        </authorList>
    </citation>
    <scope>NUCLEOTIDE SEQUENCE [LARGE SCALE GENOMIC DNA]</scope>
    <source>
        <strain evidence="7 8">IBT 29057</strain>
    </source>
</reference>
<keyword evidence="1" id="KW-0677">Repeat</keyword>
<feature type="region of interest" description="Disordered" evidence="4">
    <location>
        <begin position="315"/>
        <end position="335"/>
    </location>
</feature>
<keyword evidence="2 3" id="KW-0040">ANK repeat</keyword>
<gene>
    <name evidence="7" type="ORF">N7450_011331</name>
</gene>
<feature type="compositionally biased region" description="Basic residues" evidence="4">
    <location>
        <begin position="325"/>
        <end position="335"/>
    </location>
</feature>
<dbReference type="PROSITE" id="PS50181">
    <property type="entry name" value="FBOX"/>
    <property type="match status" value="1"/>
</dbReference>
<dbReference type="Pfam" id="PF12796">
    <property type="entry name" value="Ank_2"/>
    <property type="match status" value="1"/>
</dbReference>
<evidence type="ECO:0000313" key="8">
    <source>
        <dbReference type="Proteomes" id="UP001216150"/>
    </source>
</evidence>
<dbReference type="InterPro" id="IPR002110">
    <property type="entry name" value="Ankyrin_rpt"/>
</dbReference>
<accession>A0AAD6DAQ4</accession>
<dbReference type="PROSITE" id="PS50297">
    <property type="entry name" value="ANK_REP_REGION"/>
    <property type="match status" value="1"/>
</dbReference>
<evidence type="ECO:0000313" key="7">
    <source>
        <dbReference type="EMBL" id="KAJ5568845.1"/>
    </source>
</evidence>
<dbReference type="Pfam" id="PF13637">
    <property type="entry name" value="Ank_4"/>
    <property type="match status" value="1"/>
</dbReference>
<dbReference type="SUPFAM" id="SSF48403">
    <property type="entry name" value="Ankyrin repeat"/>
    <property type="match status" value="1"/>
</dbReference>
<dbReference type="InterPro" id="IPR036770">
    <property type="entry name" value="Ankyrin_rpt-contain_sf"/>
</dbReference>
<feature type="repeat" description="ANK" evidence="3">
    <location>
        <begin position="87"/>
        <end position="119"/>
    </location>
</feature>
<feature type="signal peptide" evidence="5">
    <location>
        <begin position="1"/>
        <end position="20"/>
    </location>
</feature>
<feature type="repeat" description="ANK" evidence="3">
    <location>
        <begin position="183"/>
        <end position="217"/>
    </location>
</feature>
<keyword evidence="5" id="KW-0732">Signal</keyword>
<proteinExistence type="predicted"/>
<dbReference type="PRINTS" id="PR01415">
    <property type="entry name" value="ANKYRIN"/>
</dbReference>
<evidence type="ECO:0000256" key="5">
    <source>
        <dbReference type="SAM" id="SignalP"/>
    </source>
</evidence>
<protein>
    <submittedName>
        <fullName evidence="7">Ankyrin repeat protein</fullName>
    </submittedName>
</protein>